<reference evidence="1 2" key="1">
    <citation type="submission" date="2013-04" db="EMBL/GenBank/DDBJ databases">
        <authorList>
            <person name="Harkins D.M."/>
            <person name="Durkin A.S."/>
            <person name="Brinkac L.M."/>
            <person name="Haft D.H."/>
            <person name="Selengut J.D."/>
            <person name="Sanka R."/>
            <person name="DePew J."/>
            <person name="Purushe J."/>
            <person name="Chanthongthip A."/>
            <person name="Lattana O."/>
            <person name="Phetsouvanh R."/>
            <person name="Newton P.N."/>
            <person name="Vinetz J.M."/>
            <person name="Sutton G.G."/>
            <person name="Nierman W.C."/>
            <person name="Fouts D.E."/>
        </authorList>
    </citation>
    <scope>NUCLEOTIDE SEQUENCE [LARGE SCALE GENOMIC DNA]</scope>
    <source>
        <strain evidence="1 2">UI 09931</strain>
    </source>
</reference>
<protein>
    <submittedName>
        <fullName evidence="1">Uncharacterized protein</fullName>
    </submittedName>
</protein>
<organism evidence="1 2">
    <name type="scientific">Leptospira borgpetersenii serovar Javanica str. UI 09931</name>
    <dbReference type="NCBI Taxonomy" id="1049767"/>
    <lineage>
        <taxon>Bacteria</taxon>
        <taxon>Pseudomonadati</taxon>
        <taxon>Spirochaetota</taxon>
        <taxon>Spirochaetia</taxon>
        <taxon>Leptospirales</taxon>
        <taxon>Leptospiraceae</taxon>
        <taxon>Leptospira</taxon>
    </lineage>
</organism>
<evidence type="ECO:0000313" key="2">
    <source>
        <dbReference type="Proteomes" id="UP000014570"/>
    </source>
</evidence>
<dbReference type="AlphaFoldDB" id="A0AAV3JCW2"/>
<proteinExistence type="predicted"/>
<name>A0AAV3JCW2_LEPBO</name>
<accession>A0AAV3JCW2</accession>
<feature type="non-terminal residue" evidence="1">
    <location>
        <position position="49"/>
    </location>
</feature>
<comment type="caution">
    <text evidence="1">The sequence shown here is derived from an EMBL/GenBank/DDBJ whole genome shotgun (WGS) entry which is preliminary data.</text>
</comment>
<sequence>MNGTFAEGNYELAKFRDSNKAQRHVNELGMRTGAEMYANDAVLDKVVTT</sequence>
<dbReference type="EMBL" id="AHNP02000005">
    <property type="protein sequence ID" value="EPG58540.1"/>
    <property type="molecule type" value="Genomic_DNA"/>
</dbReference>
<dbReference type="Proteomes" id="UP000014570">
    <property type="component" value="Unassembled WGS sequence"/>
</dbReference>
<evidence type="ECO:0000313" key="1">
    <source>
        <dbReference type="EMBL" id="EPG58540.1"/>
    </source>
</evidence>
<gene>
    <name evidence="1" type="ORF">LEP1GSC103_0531</name>
</gene>